<dbReference type="PROSITE" id="PS00818">
    <property type="entry name" value="DPS_1"/>
    <property type="match status" value="1"/>
</dbReference>
<dbReference type="PIRSF" id="PIRSF005900">
    <property type="entry name" value="Dps"/>
    <property type="match status" value="1"/>
</dbReference>
<evidence type="ECO:0000256" key="1">
    <source>
        <dbReference type="ARBA" id="ARBA00009497"/>
    </source>
</evidence>
<proteinExistence type="inferred from homology"/>
<dbReference type="PANTHER" id="PTHR42932:SF2">
    <property type="entry name" value="DNA PROTECTION DURING STARVATION PROTEIN 1"/>
    <property type="match status" value="1"/>
</dbReference>
<dbReference type="Proteomes" id="UP000517916">
    <property type="component" value="Unassembled WGS sequence"/>
</dbReference>
<dbReference type="InterPro" id="IPR008331">
    <property type="entry name" value="Ferritin_DPS_dom"/>
</dbReference>
<gene>
    <name evidence="4" type="ORF">BC739_001299</name>
</gene>
<protein>
    <submittedName>
        <fullName evidence="4">Starvation-inducible DNA-binding protein</fullName>
    </submittedName>
</protein>
<dbReference type="Pfam" id="PF00210">
    <property type="entry name" value="Ferritin"/>
    <property type="match status" value="1"/>
</dbReference>
<reference evidence="4 5" key="1">
    <citation type="submission" date="2020-08" db="EMBL/GenBank/DDBJ databases">
        <title>Genomic Encyclopedia of Archaeal and Bacterial Type Strains, Phase II (KMG-II): from individual species to whole genera.</title>
        <authorList>
            <person name="Goeker M."/>
        </authorList>
    </citation>
    <scope>NUCLEOTIDE SEQUENCE [LARGE SCALE GENOMIC DNA]</scope>
    <source>
        <strain evidence="4 5">DSM 43850</strain>
    </source>
</reference>
<keyword evidence="4" id="KW-0238">DNA-binding</keyword>
<dbReference type="PANTHER" id="PTHR42932">
    <property type="entry name" value="GENERAL STRESS PROTEIN 20U"/>
    <property type="match status" value="1"/>
</dbReference>
<evidence type="ECO:0000313" key="4">
    <source>
        <dbReference type="EMBL" id="MBA8924102.1"/>
    </source>
</evidence>
<dbReference type="PRINTS" id="PR01346">
    <property type="entry name" value="HELNAPAPROT"/>
</dbReference>
<evidence type="ECO:0000313" key="5">
    <source>
        <dbReference type="Proteomes" id="UP000517916"/>
    </source>
</evidence>
<accession>A0ABR6BB93</accession>
<comment type="similarity">
    <text evidence="1 2">Belongs to the Dps family.</text>
</comment>
<evidence type="ECO:0000259" key="3">
    <source>
        <dbReference type="Pfam" id="PF00210"/>
    </source>
</evidence>
<comment type="caution">
    <text evidence="4">The sequence shown here is derived from an EMBL/GenBank/DDBJ whole genome shotgun (WGS) entry which is preliminary data.</text>
</comment>
<dbReference type="CDD" id="cd01043">
    <property type="entry name" value="DPS"/>
    <property type="match status" value="1"/>
</dbReference>
<dbReference type="Gene3D" id="1.20.1260.10">
    <property type="match status" value="1"/>
</dbReference>
<feature type="domain" description="Ferritin/DPS" evidence="3">
    <location>
        <begin position="21"/>
        <end position="157"/>
    </location>
</feature>
<dbReference type="InterPro" id="IPR009078">
    <property type="entry name" value="Ferritin-like_SF"/>
</dbReference>
<evidence type="ECO:0000256" key="2">
    <source>
        <dbReference type="RuleBase" id="RU003875"/>
    </source>
</evidence>
<dbReference type="SUPFAM" id="SSF47240">
    <property type="entry name" value="Ferritin-like"/>
    <property type="match status" value="1"/>
</dbReference>
<dbReference type="GO" id="GO:0003677">
    <property type="term" value="F:DNA binding"/>
    <property type="evidence" value="ECO:0007669"/>
    <property type="project" value="UniProtKB-KW"/>
</dbReference>
<dbReference type="RefSeq" id="WP_182836590.1">
    <property type="nucleotide sequence ID" value="NZ_BAAABQ010000065.1"/>
</dbReference>
<keyword evidence="5" id="KW-1185">Reference proteome</keyword>
<dbReference type="InterPro" id="IPR012347">
    <property type="entry name" value="Ferritin-like"/>
</dbReference>
<dbReference type="EMBL" id="JACJID010000001">
    <property type="protein sequence ID" value="MBA8924102.1"/>
    <property type="molecule type" value="Genomic_DNA"/>
</dbReference>
<dbReference type="InterPro" id="IPR023188">
    <property type="entry name" value="DPS_DNA-bd_CS"/>
</dbReference>
<name>A0ABR6BB93_9PSEU</name>
<organism evidence="4 5">
    <name type="scientific">Kutzneria viridogrisea</name>
    <dbReference type="NCBI Taxonomy" id="47990"/>
    <lineage>
        <taxon>Bacteria</taxon>
        <taxon>Bacillati</taxon>
        <taxon>Actinomycetota</taxon>
        <taxon>Actinomycetes</taxon>
        <taxon>Pseudonocardiales</taxon>
        <taxon>Pseudonocardiaceae</taxon>
        <taxon>Kutzneria</taxon>
    </lineage>
</organism>
<dbReference type="InterPro" id="IPR002177">
    <property type="entry name" value="DPS_DNA-bd"/>
</dbReference>
<sequence>MSKSPITSPLPAAERDATGKVLQEALVDLIDLSLVAKQAHWNVVGRNFRSVHLQLDELVAAAREYTDQVAERAAAIGVSPDGRASTVAKHSGVPEFATGWQSDTEVIAVIAATVEAVVKRMRARIAKTDDTDLVTQDLIIELTAKLEEAHWMWQAQLA</sequence>